<reference evidence="10 11" key="1">
    <citation type="submission" date="2015-03" db="EMBL/GenBank/DDBJ databases">
        <title>Draft Genome Sequence of Burkholderia andropogonis type strain ICMP2807, isolated from Sorghum bicolor.</title>
        <authorList>
            <person name="Lopes-Santos L."/>
            <person name="Castro D.B."/>
            <person name="Ottoboni L.M."/>
            <person name="Park D."/>
            <person name="Weirc B.S."/>
            <person name="Destefano S.A."/>
        </authorList>
    </citation>
    <scope>NUCLEOTIDE SEQUENCE [LARGE SCALE GENOMIC DNA]</scope>
    <source>
        <strain evidence="10 11">ICMP2807</strain>
    </source>
</reference>
<dbReference type="Gene3D" id="3.40.50.300">
    <property type="entry name" value="P-loop containing nucleotide triphosphate hydrolases"/>
    <property type="match status" value="1"/>
</dbReference>
<gene>
    <name evidence="8" type="primary">potA</name>
    <name evidence="10" type="ORF">WM40_24315</name>
</gene>
<dbReference type="PROSITE" id="PS50893">
    <property type="entry name" value="ABC_TRANSPORTER_2"/>
    <property type="match status" value="1"/>
</dbReference>
<keyword evidence="2 8" id="KW-1003">Cell membrane</keyword>
<dbReference type="InterPro" id="IPR050093">
    <property type="entry name" value="ABC_SmlMolc_Importer"/>
</dbReference>
<dbReference type="PANTHER" id="PTHR42781">
    <property type="entry name" value="SPERMIDINE/PUTRESCINE IMPORT ATP-BINDING PROTEIN POTA"/>
    <property type="match status" value="1"/>
</dbReference>
<dbReference type="InterPro" id="IPR017871">
    <property type="entry name" value="ABC_transporter-like_CS"/>
</dbReference>
<dbReference type="Pfam" id="PF00005">
    <property type="entry name" value="ABC_tran"/>
    <property type="match status" value="1"/>
</dbReference>
<dbReference type="PANTHER" id="PTHR42781:SF6">
    <property type="entry name" value="SPERMIDINE_PUTRESCINE IMPORT ATP-BINDING PROTEIN POTA"/>
    <property type="match status" value="1"/>
</dbReference>
<organism evidence="10 11">
    <name type="scientific">Robbsia andropogonis</name>
    <dbReference type="NCBI Taxonomy" id="28092"/>
    <lineage>
        <taxon>Bacteria</taxon>
        <taxon>Pseudomonadati</taxon>
        <taxon>Pseudomonadota</taxon>
        <taxon>Betaproteobacteria</taxon>
        <taxon>Burkholderiales</taxon>
        <taxon>Burkholderiaceae</taxon>
        <taxon>Robbsia</taxon>
    </lineage>
</organism>
<comment type="similarity">
    <text evidence="8">Belongs to the ABC transporter superfamily. Spermidine/putrescine importer (TC 3.A.1.11.1) family.</text>
</comment>
<keyword evidence="1 8" id="KW-0813">Transport</keyword>
<dbReference type="AlphaFoldDB" id="A0A0F5JVD4"/>
<keyword evidence="4 8" id="KW-0547">Nucleotide-binding</keyword>
<dbReference type="GO" id="GO:0016887">
    <property type="term" value="F:ATP hydrolysis activity"/>
    <property type="evidence" value="ECO:0007669"/>
    <property type="project" value="InterPro"/>
</dbReference>
<dbReference type="EMBL" id="LAQU01000055">
    <property type="protein sequence ID" value="KKB61247.1"/>
    <property type="molecule type" value="Genomic_DNA"/>
</dbReference>
<dbReference type="STRING" id="28092.WM40_24315"/>
<dbReference type="InterPro" id="IPR003593">
    <property type="entry name" value="AAA+_ATPase"/>
</dbReference>
<evidence type="ECO:0000259" key="9">
    <source>
        <dbReference type="PROSITE" id="PS50893"/>
    </source>
</evidence>
<evidence type="ECO:0000256" key="4">
    <source>
        <dbReference type="ARBA" id="ARBA00022741"/>
    </source>
</evidence>
<dbReference type="RefSeq" id="WP_046154245.1">
    <property type="nucleotide sequence ID" value="NZ_CADFGU010000003.1"/>
</dbReference>
<dbReference type="SUPFAM" id="SSF52540">
    <property type="entry name" value="P-loop containing nucleoside triphosphate hydrolases"/>
    <property type="match status" value="1"/>
</dbReference>
<dbReference type="SMART" id="SM00382">
    <property type="entry name" value="AAA"/>
    <property type="match status" value="1"/>
</dbReference>
<dbReference type="SUPFAM" id="SSF50331">
    <property type="entry name" value="MOP-like"/>
    <property type="match status" value="1"/>
</dbReference>
<dbReference type="Gene3D" id="2.40.50.140">
    <property type="entry name" value="Nucleic acid-binding proteins"/>
    <property type="match status" value="1"/>
</dbReference>
<keyword evidence="11" id="KW-1185">Reference proteome</keyword>
<dbReference type="InterPro" id="IPR003439">
    <property type="entry name" value="ABC_transporter-like_ATP-bd"/>
</dbReference>
<comment type="subunit">
    <text evidence="8">The complex is composed of two ATP-binding proteins (PotA), two transmembrane proteins (PotB and PotC) and a solute-binding protein (PotD).</text>
</comment>
<dbReference type="InterPro" id="IPR005893">
    <property type="entry name" value="PotA-like"/>
</dbReference>
<name>A0A0F5JVD4_9BURK</name>
<dbReference type="InterPro" id="IPR008995">
    <property type="entry name" value="Mo/tungstate-bd_C_term_dom"/>
</dbReference>
<keyword evidence="3" id="KW-0997">Cell inner membrane</keyword>
<sequence>MSAFITFDSVSKRYGDVDVINGLNLEIERGEFVSLLGPSGSGKTTMLMMLAGFEMPSGGRILVDGKRVDHLPAHARNMGVVFQNYALFPHMSVADNIAFPLKMRGLPRSEVKVRVARALDMVKLSTASARKPAQLSGGQQQRIALARALVFEPEVVLMDEPLGALDKQLREHMQLELRELHRSLGLTAVFVTHDQNEAITMSDRIAVFNAGKIEQIDSPERIYARPKTRFVAQFIGETNLMHGTVTGSDDHYTTITLDDGTSVQGTADRTFRNGVDIVLSVRPESIVLGGGAGGNALDAIVEDIVFQGDHTRVHLRRGESRLAARLANDTAVLEIGQSTQFSFAPHACALVPR</sequence>
<evidence type="ECO:0000256" key="1">
    <source>
        <dbReference type="ARBA" id="ARBA00022448"/>
    </source>
</evidence>
<evidence type="ECO:0000313" key="10">
    <source>
        <dbReference type="EMBL" id="KKB61247.1"/>
    </source>
</evidence>
<dbReference type="GO" id="GO:0015697">
    <property type="term" value="P:quaternary ammonium group transport"/>
    <property type="evidence" value="ECO:0007669"/>
    <property type="project" value="UniProtKB-ARBA"/>
</dbReference>
<dbReference type="InterPro" id="IPR012340">
    <property type="entry name" value="NA-bd_OB-fold"/>
</dbReference>
<evidence type="ECO:0000256" key="3">
    <source>
        <dbReference type="ARBA" id="ARBA00022519"/>
    </source>
</evidence>
<dbReference type="PATRIC" id="fig|28092.6.peg.5715"/>
<accession>A0A0F5JVD4</accession>
<evidence type="ECO:0000256" key="6">
    <source>
        <dbReference type="ARBA" id="ARBA00022967"/>
    </source>
</evidence>
<dbReference type="Proteomes" id="UP000033618">
    <property type="component" value="Unassembled WGS sequence"/>
</dbReference>
<evidence type="ECO:0000256" key="7">
    <source>
        <dbReference type="ARBA" id="ARBA00023136"/>
    </source>
</evidence>
<comment type="caution">
    <text evidence="10">The sequence shown here is derived from an EMBL/GenBank/DDBJ whole genome shotgun (WGS) entry which is preliminary data.</text>
</comment>
<comment type="catalytic activity">
    <reaction evidence="8">
        <text>ATP + H2O + polyamine-[polyamine-binding protein]Side 1 = ADP + phosphate + polyamineSide 2 + [polyamine-binding protein]Side 1.</text>
        <dbReference type="EC" id="7.6.2.11"/>
    </reaction>
</comment>
<protein>
    <recommendedName>
        <fullName evidence="8">Spermidine/putrescine import ATP-binding protein PotA</fullName>
        <ecNumber evidence="8">7.6.2.11</ecNumber>
    </recommendedName>
</protein>
<dbReference type="GO" id="GO:0005524">
    <property type="term" value="F:ATP binding"/>
    <property type="evidence" value="ECO:0007669"/>
    <property type="project" value="UniProtKB-KW"/>
</dbReference>
<proteinExistence type="inferred from homology"/>
<dbReference type="FunFam" id="3.40.50.300:FF:000425">
    <property type="entry name" value="Probable ABC transporter, ATP-binding subunit"/>
    <property type="match status" value="1"/>
</dbReference>
<evidence type="ECO:0000256" key="2">
    <source>
        <dbReference type="ARBA" id="ARBA00022475"/>
    </source>
</evidence>
<dbReference type="PROSITE" id="PS00211">
    <property type="entry name" value="ABC_TRANSPORTER_1"/>
    <property type="match status" value="1"/>
</dbReference>
<dbReference type="GO" id="GO:0043190">
    <property type="term" value="C:ATP-binding cassette (ABC) transporter complex"/>
    <property type="evidence" value="ECO:0007669"/>
    <property type="project" value="InterPro"/>
</dbReference>
<keyword evidence="7 8" id="KW-0472">Membrane</keyword>
<dbReference type="Gene3D" id="2.40.50.100">
    <property type="match status" value="1"/>
</dbReference>
<comment type="function">
    <text evidence="8">Part of the ABC transporter complex PotABCD involved in spermidine/putrescine import. Responsible for energy coupling to the transport system.</text>
</comment>
<evidence type="ECO:0000256" key="5">
    <source>
        <dbReference type="ARBA" id="ARBA00022840"/>
    </source>
</evidence>
<evidence type="ECO:0000313" key="11">
    <source>
        <dbReference type="Proteomes" id="UP000033618"/>
    </source>
</evidence>
<dbReference type="NCBIfam" id="TIGR01187">
    <property type="entry name" value="potA"/>
    <property type="match status" value="1"/>
</dbReference>
<dbReference type="Pfam" id="PF08402">
    <property type="entry name" value="TOBE_2"/>
    <property type="match status" value="1"/>
</dbReference>
<dbReference type="OrthoDB" id="5298774at2"/>
<keyword evidence="6 8" id="KW-1278">Translocase</keyword>
<feature type="domain" description="ABC transporter" evidence="9">
    <location>
        <begin position="5"/>
        <end position="235"/>
    </location>
</feature>
<dbReference type="EC" id="7.6.2.11" evidence="8"/>
<evidence type="ECO:0000256" key="8">
    <source>
        <dbReference type="RuleBase" id="RU364083"/>
    </source>
</evidence>
<dbReference type="InterPro" id="IPR027417">
    <property type="entry name" value="P-loop_NTPase"/>
</dbReference>
<dbReference type="GO" id="GO:0015417">
    <property type="term" value="F:ABC-type polyamine transporter activity"/>
    <property type="evidence" value="ECO:0007669"/>
    <property type="project" value="UniProtKB-EC"/>
</dbReference>
<dbReference type="InterPro" id="IPR013611">
    <property type="entry name" value="Transp-assoc_OB_typ2"/>
</dbReference>
<keyword evidence="5 8" id="KW-0067">ATP-binding</keyword>